<evidence type="ECO:0000313" key="1">
    <source>
        <dbReference type="EMBL" id="KAG7041234.1"/>
    </source>
</evidence>
<dbReference type="Proteomes" id="UP000699042">
    <property type="component" value="Unassembled WGS sequence"/>
</dbReference>
<sequence>MFIRHEAHWLTNTPSTQESLAHNQSQRKKLFWATRDPPTSNLAAQHHQLRKQATSSHPRVSRLREGGYALPYDAIPGILHSKSRLAPLSAVLAADERSRNNSRWIRSGERCIMHPVVIDNRRKRQTHVHNRRTKTRGMVGRGWFPRKVW</sequence>
<proteinExistence type="predicted"/>
<keyword evidence="2" id="KW-1185">Reference proteome</keyword>
<organism evidence="1 2">
    <name type="scientific">Colletotrichum scovillei</name>
    <dbReference type="NCBI Taxonomy" id="1209932"/>
    <lineage>
        <taxon>Eukaryota</taxon>
        <taxon>Fungi</taxon>
        <taxon>Dikarya</taxon>
        <taxon>Ascomycota</taxon>
        <taxon>Pezizomycotina</taxon>
        <taxon>Sordariomycetes</taxon>
        <taxon>Hypocreomycetidae</taxon>
        <taxon>Glomerellales</taxon>
        <taxon>Glomerellaceae</taxon>
        <taxon>Colletotrichum</taxon>
        <taxon>Colletotrichum acutatum species complex</taxon>
    </lineage>
</organism>
<evidence type="ECO:0000313" key="2">
    <source>
        <dbReference type="Proteomes" id="UP000699042"/>
    </source>
</evidence>
<accession>A0A9P7QS57</accession>
<dbReference type="EMBL" id="JAESDN010000016">
    <property type="protein sequence ID" value="KAG7041234.1"/>
    <property type="molecule type" value="Genomic_DNA"/>
</dbReference>
<reference evidence="1" key="1">
    <citation type="submission" date="2021-05" db="EMBL/GenBank/DDBJ databases">
        <title>Comparative genomics of three Colletotrichum scovillei strains and genetic complementation revealed genes involved fungal growth and virulence on chili pepper.</title>
        <authorList>
            <person name="Hsieh D.-K."/>
            <person name="Chuang S.-C."/>
            <person name="Chen C.-Y."/>
            <person name="Chao Y.-T."/>
            <person name="Lu M.-Y.J."/>
            <person name="Lee M.-H."/>
            <person name="Shih M.-C."/>
        </authorList>
    </citation>
    <scope>NUCLEOTIDE SEQUENCE</scope>
    <source>
        <strain evidence="1">Coll-153</strain>
    </source>
</reference>
<protein>
    <submittedName>
        <fullName evidence="1">Uncharacterized protein</fullName>
    </submittedName>
</protein>
<gene>
    <name evidence="1" type="ORF">JMJ77_008937</name>
</gene>
<comment type="caution">
    <text evidence="1">The sequence shown here is derived from an EMBL/GenBank/DDBJ whole genome shotgun (WGS) entry which is preliminary data.</text>
</comment>
<name>A0A9P7QS57_9PEZI</name>
<dbReference type="AlphaFoldDB" id="A0A9P7QS57"/>